<dbReference type="Proteomes" id="UP000198984">
    <property type="component" value="Unassembled WGS sequence"/>
</dbReference>
<dbReference type="RefSeq" id="WP_089911331.1">
    <property type="nucleotide sequence ID" value="NZ_FOBB01000002.1"/>
</dbReference>
<dbReference type="Pfam" id="PF12833">
    <property type="entry name" value="HTH_18"/>
    <property type="match status" value="1"/>
</dbReference>
<sequence>MPSMRPSHITLCDKVRKKIETDFKKGIHLEEFADGKIMTLKKLRQVFKQIYGCTPHQYLLRVRMEKAKLLLEENELLVKAIGYEVGYKSLNTFIRMFVQTQHCTPLQYRNKCVDVASGY</sequence>
<dbReference type="PANTHER" id="PTHR43280:SF2">
    <property type="entry name" value="HTH-TYPE TRANSCRIPTIONAL REGULATOR EXSA"/>
    <property type="match status" value="1"/>
</dbReference>
<keyword evidence="6" id="KW-1185">Reference proteome</keyword>
<dbReference type="SUPFAM" id="SSF46689">
    <property type="entry name" value="Homeodomain-like"/>
    <property type="match status" value="1"/>
</dbReference>
<keyword evidence="3" id="KW-0804">Transcription</keyword>
<protein>
    <submittedName>
        <fullName evidence="5">Transcriptional regulator, AraC family</fullName>
    </submittedName>
</protein>
<evidence type="ECO:0000256" key="3">
    <source>
        <dbReference type="ARBA" id="ARBA00023163"/>
    </source>
</evidence>
<dbReference type="PANTHER" id="PTHR43280">
    <property type="entry name" value="ARAC-FAMILY TRANSCRIPTIONAL REGULATOR"/>
    <property type="match status" value="1"/>
</dbReference>
<keyword evidence="2" id="KW-0238">DNA-binding</keyword>
<evidence type="ECO:0000256" key="1">
    <source>
        <dbReference type="ARBA" id="ARBA00023015"/>
    </source>
</evidence>
<accession>A0A1H7SSS8</accession>
<dbReference type="SMART" id="SM00342">
    <property type="entry name" value="HTH_ARAC"/>
    <property type="match status" value="1"/>
</dbReference>
<feature type="domain" description="HTH araC/xylS-type" evidence="4">
    <location>
        <begin position="13"/>
        <end position="111"/>
    </location>
</feature>
<gene>
    <name evidence="5" type="ORF">SAMN04488505_1021029</name>
</gene>
<dbReference type="Gene3D" id="1.10.10.60">
    <property type="entry name" value="Homeodomain-like"/>
    <property type="match status" value="2"/>
</dbReference>
<dbReference type="GO" id="GO:0043565">
    <property type="term" value="F:sequence-specific DNA binding"/>
    <property type="evidence" value="ECO:0007669"/>
    <property type="project" value="InterPro"/>
</dbReference>
<dbReference type="OrthoDB" id="9816011at2"/>
<proteinExistence type="predicted"/>
<dbReference type="STRING" id="573321.SAMN04488505_1021029"/>
<dbReference type="AlphaFoldDB" id="A0A1H7SSS8"/>
<keyword evidence="1" id="KW-0805">Transcription regulation</keyword>
<evidence type="ECO:0000256" key="2">
    <source>
        <dbReference type="ARBA" id="ARBA00023125"/>
    </source>
</evidence>
<evidence type="ECO:0000313" key="6">
    <source>
        <dbReference type="Proteomes" id="UP000198984"/>
    </source>
</evidence>
<dbReference type="PROSITE" id="PS01124">
    <property type="entry name" value="HTH_ARAC_FAMILY_2"/>
    <property type="match status" value="1"/>
</dbReference>
<evidence type="ECO:0000259" key="4">
    <source>
        <dbReference type="PROSITE" id="PS01124"/>
    </source>
</evidence>
<dbReference type="GO" id="GO:0003700">
    <property type="term" value="F:DNA-binding transcription factor activity"/>
    <property type="evidence" value="ECO:0007669"/>
    <property type="project" value="InterPro"/>
</dbReference>
<organism evidence="5 6">
    <name type="scientific">Chitinophaga rupis</name>
    <dbReference type="NCBI Taxonomy" id="573321"/>
    <lineage>
        <taxon>Bacteria</taxon>
        <taxon>Pseudomonadati</taxon>
        <taxon>Bacteroidota</taxon>
        <taxon>Chitinophagia</taxon>
        <taxon>Chitinophagales</taxon>
        <taxon>Chitinophagaceae</taxon>
        <taxon>Chitinophaga</taxon>
    </lineage>
</organism>
<dbReference type="InterPro" id="IPR009057">
    <property type="entry name" value="Homeodomain-like_sf"/>
</dbReference>
<dbReference type="InterPro" id="IPR018060">
    <property type="entry name" value="HTH_AraC"/>
</dbReference>
<reference evidence="5 6" key="1">
    <citation type="submission" date="2016-10" db="EMBL/GenBank/DDBJ databases">
        <authorList>
            <person name="de Groot N.N."/>
        </authorList>
    </citation>
    <scope>NUCLEOTIDE SEQUENCE [LARGE SCALE GENOMIC DNA]</scope>
    <source>
        <strain evidence="5 6">DSM 21039</strain>
    </source>
</reference>
<name>A0A1H7SSS8_9BACT</name>
<evidence type="ECO:0000313" key="5">
    <source>
        <dbReference type="EMBL" id="SEL75603.1"/>
    </source>
</evidence>
<dbReference type="EMBL" id="FOBB01000002">
    <property type="protein sequence ID" value="SEL75603.1"/>
    <property type="molecule type" value="Genomic_DNA"/>
</dbReference>